<evidence type="ECO:0000313" key="3">
    <source>
        <dbReference type="Proteomes" id="UP001158576"/>
    </source>
</evidence>
<evidence type="ECO:0000313" key="2">
    <source>
        <dbReference type="EMBL" id="CAG5094289.1"/>
    </source>
</evidence>
<dbReference type="Proteomes" id="UP001158576">
    <property type="component" value="Chromosome XSR"/>
</dbReference>
<proteinExistence type="predicted"/>
<evidence type="ECO:0000259" key="1">
    <source>
        <dbReference type="Pfam" id="PF06119"/>
    </source>
</evidence>
<sequence>MKLLVSLLSAVTRGAILVGDYPFQPTITQNGQQIFFASPFKLGIRTSIFHNLTFLPKAYSMTGSTSNPICEDTGLNSTSQTLQSDYGHKIVMAPFMGDFQTSGAPSVHYSTFVDGFFRAGVEATIRTQTEWESFSLENAFSATWVDVVGPDGAKKTFQVALVSNNVQTFSVFSYHNGPPSWTEDDAGQTPFVGILAHEGHSNGCFKTVLGEKDVPYGSSMIWDASNYLECTDSRSFTECGELEVGSTQYETTLVYKSISPSLHSFDAVASCLEGFTTDAAGNTDFSVSCAYDPDFYESIWTVPINPSTSSEYSCNDNSAKVQITLTDQQLAVDSSDPLAFLFSIDPSTLSARAATIWELLLEVMIEDLVAKELSIDVSVHVTDVNIATSVSVASGEGRLPVRKRRAVANFSAISTALSAAGESFQSFEDIEEYLIAEAEAAGAYPSDVATISYTLGFENGDTTNEQIQETVVTVIQKMHDPSVTESTLSGSIPDFSEQSSAELSESEVSISCLGKGTVPSQPNPLWVKPDICCGNKPIASTVRGCCHNSNGKARDFVLAEEKCCHGEVVSKTTLC</sequence>
<accession>A0ABN7SF87</accession>
<name>A0ABN7SF87_OIKDI</name>
<reference evidence="2 3" key="1">
    <citation type="submission" date="2021-04" db="EMBL/GenBank/DDBJ databases">
        <authorList>
            <person name="Bliznina A."/>
        </authorList>
    </citation>
    <scope>NUCLEOTIDE SEQUENCE [LARGE SCALE GENOMIC DNA]</scope>
</reference>
<dbReference type="Pfam" id="PF06119">
    <property type="entry name" value="NIDO"/>
    <property type="match status" value="1"/>
</dbReference>
<organism evidence="2 3">
    <name type="scientific">Oikopleura dioica</name>
    <name type="common">Tunicate</name>
    <dbReference type="NCBI Taxonomy" id="34765"/>
    <lineage>
        <taxon>Eukaryota</taxon>
        <taxon>Metazoa</taxon>
        <taxon>Chordata</taxon>
        <taxon>Tunicata</taxon>
        <taxon>Appendicularia</taxon>
        <taxon>Copelata</taxon>
        <taxon>Oikopleuridae</taxon>
        <taxon>Oikopleura</taxon>
    </lineage>
</organism>
<dbReference type="InterPro" id="IPR003886">
    <property type="entry name" value="NIDO_dom"/>
</dbReference>
<keyword evidence="3" id="KW-1185">Reference proteome</keyword>
<feature type="domain" description="NIDO" evidence="1">
    <location>
        <begin position="80"/>
        <end position="203"/>
    </location>
</feature>
<dbReference type="EMBL" id="OU015569">
    <property type="protein sequence ID" value="CAG5094289.1"/>
    <property type="molecule type" value="Genomic_DNA"/>
</dbReference>
<gene>
    <name evidence="2" type="ORF">OKIOD_LOCUS4983</name>
</gene>
<protein>
    <submittedName>
        <fullName evidence="2">Oidioi.mRNA.OKI2018_I69.XSR.g13425.t1.cds</fullName>
    </submittedName>
</protein>